<evidence type="ECO:0000313" key="1">
    <source>
        <dbReference type="EMBL" id="SVB24436.1"/>
    </source>
</evidence>
<accession>A0A382CED3</accession>
<proteinExistence type="predicted"/>
<sequence length="26" mass="3070">MRSLESLDFDNDRALIRVDFNVPMSE</sequence>
<dbReference type="GO" id="GO:0004618">
    <property type="term" value="F:phosphoglycerate kinase activity"/>
    <property type="evidence" value="ECO:0007669"/>
    <property type="project" value="InterPro"/>
</dbReference>
<organism evidence="1">
    <name type="scientific">marine metagenome</name>
    <dbReference type="NCBI Taxonomy" id="408172"/>
    <lineage>
        <taxon>unclassified sequences</taxon>
        <taxon>metagenomes</taxon>
        <taxon>ecological metagenomes</taxon>
    </lineage>
</organism>
<feature type="non-terminal residue" evidence="1">
    <location>
        <position position="26"/>
    </location>
</feature>
<reference evidence="1" key="1">
    <citation type="submission" date="2018-05" db="EMBL/GenBank/DDBJ databases">
        <authorList>
            <person name="Lanie J.A."/>
            <person name="Ng W.-L."/>
            <person name="Kazmierczak K.M."/>
            <person name="Andrzejewski T.M."/>
            <person name="Davidsen T.M."/>
            <person name="Wayne K.J."/>
            <person name="Tettelin H."/>
            <person name="Glass J.I."/>
            <person name="Rusch D."/>
            <person name="Podicherti R."/>
            <person name="Tsui H.-C.T."/>
            <person name="Winkler M.E."/>
        </authorList>
    </citation>
    <scope>NUCLEOTIDE SEQUENCE</scope>
</reference>
<dbReference type="InterPro" id="IPR036043">
    <property type="entry name" value="Phosphoglycerate_kinase_sf"/>
</dbReference>
<evidence type="ECO:0008006" key="2">
    <source>
        <dbReference type="Google" id="ProtNLM"/>
    </source>
</evidence>
<dbReference type="SUPFAM" id="SSF53748">
    <property type="entry name" value="Phosphoglycerate kinase"/>
    <property type="match status" value="1"/>
</dbReference>
<dbReference type="GO" id="GO:0006096">
    <property type="term" value="P:glycolytic process"/>
    <property type="evidence" value="ECO:0007669"/>
    <property type="project" value="InterPro"/>
</dbReference>
<dbReference type="AlphaFoldDB" id="A0A382CED3"/>
<protein>
    <recommendedName>
        <fullName evidence="2">Phosphoglycerate kinase</fullName>
    </recommendedName>
</protein>
<gene>
    <name evidence="1" type="ORF">METZ01_LOCUS177290</name>
</gene>
<dbReference type="EMBL" id="UINC01034109">
    <property type="protein sequence ID" value="SVB24436.1"/>
    <property type="molecule type" value="Genomic_DNA"/>
</dbReference>
<name>A0A382CED3_9ZZZZ</name>